<evidence type="ECO:0000256" key="1">
    <source>
        <dbReference type="SAM" id="MobiDB-lite"/>
    </source>
</evidence>
<dbReference type="GO" id="GO:0035556">
    <property type="term" value="P:intracellular signal transduction"/>
    <property type="evidence" value="ECO:0007669"/>
    <property type="project" value="TreeGrafter"/>
</dbReference>
<dbReference type="GeneID" id="106966176"/>
<evidence type="ECO:0000313" key="4">
    <source>
        <dbReference type="RefSeq" id="XP_026906941.1"/>
    </source>
</evidence>
<dbReference type="CTD" id="27040"/>
<feature type="region of interest" description="Disordered" evidence="1">
    <location>
        <begin position="199"/>
        <end position="400"/>
    </location>
</feature>
<feature type="transmembrane region" description="Helical" evidence="2">
    <location>
        <begin position="142"/>
        <end position="164"/>
    </location>
</feature>
<proteinExistence type="predicted"/>
<protein>
    <submittedName>
        <fullName evidence="4">Linker for activation of T-cells family member 1 isoform X1</fullName>
    </submittedName>
</protein>
<dbReference type="PANTHER" id="PTHR15586">
    <property type="entry name" value="LINKER FOR ACTIVATION OF T-CELLS FAMILY MEMBER 1"/>
    <property type="match status" value="1"/>
</dbReference>
<dbReference type="PANTHER" id="PTHR15586:SF0">
    <property type="entry name" value="LINKER FOR ACTIVATION OF T-CELLS FAMILY MEMBER 1"/>
    <property type="match status" value="1"/>
</dbReference>
<feature type="compositionally biased region" description="Acidic residues" evidence="1">
    <location>
        <begin position="285"/>
        <end position="298"/>
    </location>
</feature>
<sequence>MTVSQNRGSPRARPSWQAGQGEVGWALPCAPSAPRGRASLLAASLSHGCGGRGCGLACPRLALLPLVGLALRPGGQQTPLEGLWVAPRASASPSPLAGWGWEGGGCSWLSPMISCPRPGSPQLPATGGQALRRSRRLAERQMEAVVLIPYVLGLLLLPLLAVVLCVRCRELPGSYDNTASDSLAPSSIVIKRPPTLATWTPATSYPPVTSYPPLSQPDLLPIPRSPQPPGGSHRMPSSRQDSDGANSVASYENEGASGAPGALVAGRLGPGLGPADRCVVTSEPACEDDDEDEEEDYPNEGYLEVLPDSTPATGTAVPPAPAPSNPGLRDSAFSMESGEDYVNVPESEESADVSLDGSREYVNVSQELPPVARTEPAILSSQNDDEEEGAPDYENLQGLN</sequence>
<accession>A0A6J1YP59</accession>
<dbReference type="KEGG" id="aju:106966176"/>
<dbReference type="InterPro" id="IPR008359">
    <property type="entry name" value="Linker_for_activat_Tcells_prot"/>
</dbReference>
<name>A0A6J1YP59_ACIJB</name>
<dbReference type="PRINTS" id="PR01781">
    <property type="entry name" value="LATPROTEIN"/>
</dbReference>
<gene>
    <name evidence="4" type="primary">LAT</name>
</gene>
<dbReference type="AlphaFoldDB" id="A0A6J1YP59"/>
<dbReference type="RefSeq" id="XP_026906941.1">
    <property type="nucleotide sequence ID" value="XM_027051140.2"/>
</dbReference>
<organism evidence="3 4">
    <name type="scientific">Acinonyx jubatus</name>
    <name type="common">Cheetah</name>
    <dbReference type="NCBI Taxonomy" id="32536"/>
    <lineage>
        <taxon>Eukaryota</taxon>
        <taxon>Metazoa</taxon>
        <taxon>Chordata</taxon>
        <taxon>Craniata</taxon>
        <taxon>Vertebrata</taxon>
        <taxon>Euteleostomi</taxon>
        <taxon>Mammalia</taxon>
        <taxon>Eutheria</taxon>
        <taxon>Laurasiatheria</taxon>
        <taxon>Carnivora</taxon>
        <taxon>Feliformia</taxon>
        <taxon>Felidae</taxon>
        <taxon>Felinae</taxon>
        <taxon>Acinonyx</taxon>
    </lineage>
</organism>
<dbReference type="GO" id="GO:0019901">
    <property type="term" value="F:protein kinase binding"/>
    <property type="evidence" value="ECO:0007669"/>
    <property type="project" value="TreeGrafter"/>
</dbReference>
<dbReference type="Proteomes" id="UP001652583">
    <property type="component" value="Chromosome E3"/>
</dbReference>
<dbReference type="GO" id="GO:0050863">
    <property type="term" value="P:regulation of T cell activation"/>
    <property type="evidence" value="ECO:0007669"/>
    <property type="project" value="TreeGrafter"/>
</dbReference>
<feature type="compositionally biased region" description="Polar residues" evidence="1">
    <location>
        <begin position="235"/>
        <end position="250"/>
    </location>
</feature>
<keyword evidence="2" id="KW-1133">Transmembrane helix</keyword>
<dbReference type="GO" id="GO:0006955">
    <property type="term" value="P:immune response"/>
    <property type="evidence" value="ECO:0007669"/>
    <property type="project" value="TreeGrafter"/>
</dbReference>
<keyword evidence="2" id="KW-0472">Membrane</keyword>
<evidence type="ECO:0000256" key="2">
    <source>
        <dbReference type="SAM" id="Phobius"/>
    </source>
</evidence>
<dbReference type="GO" id="GO:0001772">
    <property type="term" value="C:immunological synapse"/>
    <property type="evidence" value="ECO:0007669"/>
    <property type="project" value="TreeGrafter"/>
</dbReference>
<dbReference type="Pfam" id="PF15234">
    <property type="entry name" value="LAT"/>
    <property type="match status" value="1"/>
</dbReference>
<reference evidence="4" key="1">
    <citation type="submission" date="2025-08" db="UniProtKB">
        <authorList>
            <consortium name="RefSeq"/>
        </authorList>
    </citation>
    <scope>IDENTIFICATION</scope>
    <source>
        <tissue evidence="4">Blood</tissue>
    </source>
</reference>
<evidence type="ECO:0000313" key="3">
    <source>
        <dbReference type="Proteomes" id="UP001652583"/>
    </source>
</evidence>
<keyword evidence="3" id="KW-1185">Reference proteome</keyword>
<dbReference type="GO" id="GO:0006954">
    <property type="term" value="P:inflammatory response"/>
    <property type="evidence" value="ECO:0007669"/>
    <property type="project" value="TreeGrafter"/>
</dbReference>
<keyword evidence="2" id="KW-0812">Transmembrane</keyword>